<evidence type="ECO:0000256" key="9">
    <source>
        <dbReference type="RuleBase" id="RU000488"/>
    </source>
</evidence>
<evidence type="ECO:0000256" key="1">
    <source>
        <dbReference type="ARBA" id="ARBA00004141"/>
    </source>
</evidence>
<dbReference type="SUPFAM" id="SSF103506">
    <property type="entry name" value="Mitochondrial carrier"/>
    <property type="match status" value="1"/>
</dbReference>
<keyword evidence="4 8" id="KW-0812">Transmembrane</keyword>
<feature type="transmembrane region" description="Helical" evidence="10">
    <location>
        <begin position="20"/>
        <end position="38"/>
    </location>
</feature>
<evidence type="ECO:0000256" key="6">
    <source>
        <dbReference type="ARBA" id="ARBA00022989"/>
    </source>
</evidence>
<feature type="transmembrane region" description="Helical" evidence="10">
    <location>
        <begin position="98"/>
        <end position="121"/>
    </location>
</feature>
<dbReference type="EMBL" id="JBJKBG010000002">
    <property type="protein sequence ID" value="KAL3751346.1"/>
    <property type="molecule type" value="Genomic_DNA"/>
</dbReference>
<keyword evidence="5" id="KW-0677">Repeat</keyword>
<dbReference type="Proteomes" id="UP001634007">
    <property type="component" value="Unassembled WGS sequence"/>
</dbReference>
<evidence type="ECO:0000256" key="4">
    <source>
        <dbReference type="ARBA" id="ARBA00022692"/>
    </source>
</evidence>
<proteinExistence type="inferred from homology"/>
<dbReference type="PANTHER" id="PTHR45683">
    <property type="entry name" value="MITOCHONDRIAL NICOTINAMIDE ADENINE DINUCLEOTIDE TRANSPORTER 1-RELATED-RELATED"/>
    <property type="match status" value="1"/>
</dbReference>
<keyword evidence="3 9" id="KW-0813">Transport</keyword>
<evidence type="ECO:0000256" key="8">
    <source>
        <dbReference type="PROSITE-ProRule" id="PRU00282"/>
    </source>
</evidence>
<evidence type="ECO:0000256" key="3">
    <source>
        <dbReference type="ARBA" id="ARBA00022448"/>
    </source>
</evidence>
<dbReference type="Pfam" id="PF00153">
    <property type="entry name" value="Mito_carr"/>
    <property type="match status" value="3"/>
</dbReference>
<dbReference type="AlphaFoldDB" id="A0ABD3LM70"/>
<evidence type="ECO:0000256" key="2">
    <source>
        <dbReference type="ARBA" id="ARBA00006375"/>
    </source>
</evidence>
<accession>A0ABD3LM70</accession>
<comment type="caution">
    <text evidence="11">The sequence shown here is derived from an EMBL/GenBank/DDBJ whole genome shotgun (WGS) entry which is preliminary data.</text>
</comment>
<protein>
    <submittedName>
        <fullName evidence="11">Uncharacterized protein</fullName>
    </submittedName>
</protein>
<gene>
    <name evidence="11" type="ORF">ACJRO7_012206</name>
</gene>
<dbReference type="InterPro" id="IPR044712">
    <property type="entry name" value="SLC25A32-like"/>
</dbReference>
<keyword evidence="7 8" id="KW-0472">Membrane</keyword>
<evidence type="ECO:0000256" key="7">
    <source>
        <dbReference type="ARBA" id="ARBA00023136"/>
    </source>
</evidence>
<dbReference type="GO" id="GO:0016020">
    <property type="term" value="C:membrane"/>
    <property type="evidence" value="ECO:0007669"/>
    <property type="project" value="UniProtKB-SubCell"/>
</dbReference>
<sequence>MGGASHVAASWDARDDLCKACAGAAAGSIIITSFQYIIKQEGVKGLYHGLSPTILALLPNWAVFFLVYERLKGLVHSNGCFSKYHLLIDNGNQASTGAIMIAAVGAGAATAITTNTLWVVVIRFQTQGKRPEVVPYISVCSALSRIACEEGLCGLYSGILPSLIGLSHVAIQFPAYEKIRHFFFDNTTVDQLGHGSVAIASTVSKLTASIITYPLEEVFQKEGISKFYRGCATKLLRTTPYTIVMFTSYETVHRYLQQVLPPDKIHALSIPIPIPNPIANQKPKELKWE</sequence>
<reference evidence="11 12" key="1">
    <citation type="submission" date="2024-11" db="EMBL/GenBank/DDBJ databases">
        <title>Chromosome-level genome assembly of Eucalyptus globulus Labill. provides insights into its genome evolution.</title>
        <authorList>
            <person name="Li X."/>
        </authorList>
    </citation>
    <scope>NUCLEOTIDE SEQUENCE [LARGE SCALE GENOMIC DNA]</scope>
    <source>
        <strain evidence="11">CL2024</strain>
        <tissue evidence="11">Fresh tender leaves</tissue>
    </source>
</reference>
<name>A0ABD3LM70_EUCGL</name>
<organism evidence="11 12">
    <name type="scientific">Eucalyptus globulus</name>
    <name type="common">Tasmanian blue gum</name>
    <dbReference type="NCBI Taxonomy" id="34317"/>
    <lineage>
        <taxon>Eukaryota</taxon>
        <taxon>Viridiplantae</taxon>
        <taxon>Streptophyta</taxon>
        <taxon>Embryophyta</taxon>
        <taxon>Tracheophyta</taxon>
        <taxon>Spermatophyta</taxon>
        <taxon>Magnoliopsida</taxon>
        <taxon>eudicotyledons</taxon>
        <taxon>Gunneridae</taxon>
        <taxon>Pentapetalae</taxon>
        <taxon>rosids</taxon>
        <taxon>malvids</taxon>
        <taxon>Myrtales</taxon>
        <taxon>Myrtaceae</taxon>
        <taxon>Myrtoideae</taxon>
        <taxon>Eucalypteae</taxon>
        <taxon>Eucalyptus</taxon>
    </lineage>
</organism>
<evidence type="ECO:0000313" key="11">
    <source>
        <dbReference type="EMBL" id="KAL3751346.1"/>
    </source>
</evidence>
<comment type="subcellular location">
    <subcellularLocation>
        <location evidence="1">Membrane</location>
        <topology evidence="1">Multi-pass membrane protein</topology>
    </subcellularLocation>
</comment>
<feature type="repeat" description="Solcar" evidence="8">
    <location>
        <begin position="185"/>
        <end position="255"/>
    </location>
</feature>
<dbReference type="Gene3D" id="1.50.40.10">
    <property type="entry name" value="Mitochondrial carrier domain"/>
    <property type="match status" value="1"/>
</dbReference>
<feature type="repeat" description="Solcar" evidence="8">
    <location>
        <begin position="1"/>
        <end position="74"/>
    </location>
</feature>
<evidence type="ECO:0000313" key="12">
    <source>
        <dbReference type="Proteomes" id="UP001634007"/>
    </source>
</evidence>
<keyword evidence="6 10" id="KW-1133">Transmembrane helix</keyword>
<dbReference type="PROSITE" id="PS50920">
    <property type="entry name" value="SOLCAR"/>
    <property type="match status" value="3"/>
</dbReference>
<comment type="similarity">
    <text evidence="2 9">Belongs to the mitochondrial carrier (TC 2.A.29) family.</text>
</comment>
<dbReference type="InterPro" id="IPR018108">
    <property type="entry name" value="MCP_transmembrane"/>
</dbReference>
<keyword evidence="12" id="KW-1185">Reference proteome</keyword>
<evidence type="ECO:0000256" key="5">
    <source>
        <dbReference type="ARBA" id="ARBA00022737"/>
    </source>
</evidence>
<dbReference type="InterPro" id="IPR023395">
    <property type="entry name" value="MCP_dom_sf"/>
</dbReference>
<feature type="repeat" description="Solcar" evidence="8">
    <location>
        <begin position="94"/>
        <end position="182"/>
    </location>
</feature>
<feature type="transmembrane region" description="Helical" evidence="10">
    <location>
        <begin position="50"/>
        <end position="68"/>
    </location>
</feature>
<evidence type="ECO:0000256" key="10">
    <source>
        <dbReference type="SAM" id="Phobius"/>
    </source>
</evidence>